<dbReference type="PROSITE" id="PS50222">
    <property type="entry name" value="EF_HAND_2"/>
    <property type="match status" value="4"/>
</dbReference>
<dbReference type="PANTHER" id="PTHR23050">
    <property type="entry name" value="CALCIUM BINDING PROTEIN"/>
    <property type="match status" value="1"/>
</dbReference>
<dbReference type="InterPro" id="IPR050145">
    <property type="entry name" value="Centrin_CML-like"/>
</dbReference>
<dbReference type="Gene3D" id="1.10.238.10">
    <property type="entry name" value="EF-hand"/>
    <property type="match status" value="2"/>
</dbReference>
<dbReference type="EMBL" id="HBHX01045999">
    <property type="protein sequence ID" value="CAE0125206.1"/>
    <property type="molecule type" value="Transcribed_RNA"/>
</dbReference>
<keyword evidence="2" id="KW-0106">Calcium</keyword>
<reference evidence="4" key="1">
    <citation type="submission" date="2021-01" db="EMBL/GenBank/DDBJ databases">
        <authorList>
            <person name="Corre E."/>
            <person name="Pelletier E."/>
            <person name="Niang G."/>
            <person name="Scheremetjew M."/>
            <person name="Finn R."/>
            <person name="Kale V."/>
            <person name="Holt S."/>
            <person name="Cochrane G."/>
            <person name="Meng A."/>
            <person name="Brown T."/>
            <person name="Cohen L."/>
        </authorList>
    </citation>
    <scope>NUCLEOTIDE SEQUENCE</scope>
    <source>
        <strain evidence="4">CCMP281</strain>
    </source>
</reference>
<proteinExistence type="predicted"/>
<keyword evidence="1" id="KW-0677">Repeat</keyword>
<dbReference type="InterPro" id="IPR002048">
    <property type="entry name" value="EF_hand_dom"/>
</dbReference>
<evidence type="ECO:0000313" key="4">
    <source>
        <dbReference type="EMBL" id="CAE0125206.1"/>
    </source>
</evidence>
<protein>
    <recommendedName>
        <fullName evidence="3">EF-hand domain-containing protein</fullName>
    </recommendedName>
</protein>
<feature type="domain" description="EF-hand" evidence="3">
    <location>
        <begin position="376"/>
        <end position="411"/>
    </location>
</feature>
<dbReference type="Pfam" id="PF13202">
    <property type="entry name" value="EF-hand_5"/>
    <property type="match status" value="1"/>
</dbReference>
<feature type="domain" description="EF-hand" evidence="3">
    <location>
        <begin position="327"/>
        <end position="362"/>
    </location>
</feature>
<organism evidence="4">
    <name type="scientific">Haptolina ericina</name>
    <dbReference type="NCBI Taxonomy" id="156174"/>
    <lineage>
        <taxon>Eukaryota</taxon>
        <taxon>Haptista</taxon>
        <taxon>Haptophyta</taxon>
        <taxon>Prymnesiophyceae</taxon>
        <taxon>Prymnesiales</taxon>
        <taxon>Prymnesiaceae</taxon>
        <taxon>Haptolina</taxon>
    </lineage>
</organism>
<name>A0A7S3B7N1_9EUKA</name>
<dbReference type="Pfam" id="PF13499">
    <property type="entry name" value="EF-hand_7"/>
    <property type="match status" value="1"/>
</dbReference>
<dbReference type="SUPFAM" id="SSF47473">
    <property type="entry name" value="EF-hand"/>
    <property type="match status" value="1"/>
</dbReference>
<dbReference type="PROSITE" id="PS00018">
    <property type="entry name" value="EF_HAND_1"/>
    <property type="match status" value="2"/>
</dbReference>
<feature type="domain" description="EF-hand" evidence="3">
    <location>
        <begin position="251"/>
        <end position="286"/>
    </location>
</feature>
<accession>A0A7S3B7N1</accession>
<dbReference type="AlphaFoldDB" id="A0A7S3B7N1"/>
<feature type="domain" description="EF-hand" evidence="3">
    <location>
        <begin position="199"/>
        <end position="234"/>
    </location>
</feature>
<evidence type="ECO:0000256" key="1">
    <source>
        <dbReference type="ARBA" id="ARBA00022737"/>
    </source>
</evidence>
<sequence>MAKLINTNTGPTAVDNIEDDVTRGLSAAKLVLKMSEATMPGDIGHLANTGMGEGKTIWDRMCMLINARSLDLRILMDAHDRRNRGFVSVPTFRRSLCYAFGNQWIELGMSSKEFNEICGPYLSRRPGAPGDPEAYVMWQKFTDDVQTLAEKKIRTDGFLARLKAVEERETFNKILNQKYGITDYELKLAQTSLTDRLLQYSKTLAAAFRTLDKDKSGVLSRQEIRDYFAASSGYQQGGAQAFTENVNLGGVSDAAIECLLDFVDKDGDGDIPTAEMIAVLETEDIQSLAPGGVPGARQVKAPEQMVRGVPLSKIKFAARIIRERLIVNAKSISQAFKKVDADGSGLLSRDEILQMLNDYYILKYTDVYTKEVRGDLEVEQVHALLDLVDSDGDGGIKYLEFSRVLADGNNIDAIMNGGKKKKLPVDKALIR</sequence>
<dbReference type="GO" id="GO:0005509">
    <property type="term" value="F:calcium ion binding"/>
    <property type="evidence" value="ECO:0007669"/>
    <property type="project" value="InterPro"/>
</dbReference>
<evidence type="ECO:0000259" key="3">
    <source>
        <dbReference type="PROSITE" id="PS50222"/>
    </source>
</evidence>
<dbReference type="InterPro" id="IPR018247">
    <property type="entry name" value="EF_Hand_1_Ca_BS"/>
</dbReference>
<evidence type="ECO:0000256" key="2">
    <source>
        <dbReference type="ARBA" id="ARBA00022837"/>
    </source>
</evidence>
<dbReference type="InterPro" id="IPR011992">
    <property type="entry name" value="EF-hand-dom_pair"/>
</dbReference>
<gene>
    <name evidence="4" type="ORF">HERI1096_LOCUS25450</name>
</gene>
<dbReference type="SMART" id="SM00054">
    <property type="entry name" value="EFh"/>
    <property type="match status" value="4"/>
</dbReference>
<dbReference type="CDD" id="cd00051">
    <property type="entry name" value="EFh"/>
    <property type="match status" value="2"/>
</dbReference>